<name>V8NJJ1_OPHHA</name>
<dbReference type="Proteomes" id="UP000018936">
    <property type="component" value="Unassembled WGS sequence"/>
</dbReference>
<feature type="non-terminal residue" evidence="1">
    <location>
        <position position="104"/>
    </location>
</feature>
<feature type="non-terminal residue" evidence="1">
    <location>
        <position position="1"/>
    </location>
</feature>
<keyword evidence="2" id="KW-1185">Reference proteome</keyword>
<dbReference type="SUPFAM" id="SSF48371">
    <property type="entry name" value="ARM repeat"/>
    <property type="match status" value="1"/>
</dbReference>
<organism evidence="1 2">
    <name type="scientific">Ophiophagus hannah</name>
    <name type="common">King cobra</name>
    <name type="synonym">Naja hannah</name>
    <dbReference type="NCBI Taxonomy" id="8665"/>
    <lineage>
        <taxon>Eukaryota</taxon>
        <taxon>Metazoa</taxon>
        <taxon>Chordata</taxon>
        <taxon>Craniata</taxon>
        <taxon>Vertebrata</taxon>
        <taxon>Euteleostomi</taxon>
        <taxon>Lepidosauria</taxon>
        <taxon>Squamata</taxon>
        <taxon>Bifurcata</taxon>
        <taxon>Unidentata</taxon>
        <taxon>Episquamata</taxon>
        <taxon>Toxicofera</taxon>
        <taxon>Serpentes</taxon>
        <taxon>Colubroidea</taxon>
        <taxon>Elapidae</taxon>
        <taxon>Elapinae</taxon>
        <taxon>Ophiophagus</taxon>
    </lineage>
</organism>
<dbReference type="InterPro" id="IPR011989">
    <property type="entry name" value="ARM-like"/>
</dbReference>
<sequence>MKRERYLSFVFVFGELRRKEGWIDLFTPPPPIMTMLADHAARQLLDFNQKLDINLLDNVVNCLYHGEGAQQRMAQEVLTHLKEHPDAWTRVDTILEFSQNMNTK</sequence>
<comment type="caution">
    <text evidence="1">The sequence shown here is derived from an EMBL/GenBank/DDBJ whole genome shotgun (WGS) entry which is preliminary data.</text>
</comment>
<gene>
    <name evidence="1" type="primary">XPO1</name>
    <name evidence="1" type="ORF">L345_12429</name>
</gene>
<accession>V8NJJ1</accession>
<evidence type="ECO:0000313" key="2">
    <source>
        <dbReference type="Proteomes" id="UP000018936"/>
    </source>
</evidence>
<evidence type="ECO:0000313" key="1">
    <source>
        <dbReference type="EMBL" id="ETE61818.1"/>
    </source>
</evidence>
<dbReference type="AlphaFoldDB" id="V8NJJ1"/>
<dbReference type="Gene3D" id="1.25.10.10">
    <property type="entry name" value="Leucine-rich Repeat Variant"/>
    <property type="match status" value="1"/>
</dbReference>
<dbReference type="OrthoDB" id="27218at2759"/>
<protein>
    <submittedName>
        <fullName evidence="1">Exportin-1</fullName>
    </submittedName>
</protein>
<reference evidence="1 2" key="1">
    <citation type="journal article" date="2013" name="Proc. Natl. Acad. Sci. U.S.A.">
        <title>The king cobra genome reveals dynamic gene evolution and adaptation in the snake venom system.</title>
        <authorList>
            <person name="Vonk F.J."/>
            <person name="Casewell N.R."/>
            <person name="Henkel C.V."/>
            <person name="Heimberg A.M."/>
            <person name="Jansen H.J."/>
            <person name="McCleary R.J."/>
            <person name="Kerkkamp H.M."/>
            <person name="Vos R.A."/>
            <person name="Guerreiro I."/>
            <person name="Calvete J.J."/>
            <person name="Wuster W."/>
            <person name="Woods A.E."/>
            <person name="Logan J.M."/>
            <person name="Harrison R.A."/>
            <person name="Castoe T.A."/>
            <person name="de Koning A.P."/>
            <person name="Pollock D.D."/>
            <person name="Yandell M."/>
            <person name="Calderon D."/>
            <person name="Renjifo C."/>
            <person name="Currier R.B."/>
            <person name="Salgado D."/>
            <person name="Pla D."/>
            <person name="Sanz L."/>
            <person name="Hyder A.S."/>
            <person name="Ribeiro J.M."/>
            <person name="Arntzen J.W."/>
            <person name="van den Thillart G.E."/>
            <person name="Boetzer M."/>
            <person name="Pirovano W."/>
            <person name="Dirks R.P."/>
            <person name="Spaink H.P."/>
            <person name="Duboule D."/>
            <person name="McGlinn E."/>
            <person name="Kini R.M."/>
            <person name="Richardson M.K."/>
        </authorList>
    </citation>
    <scope>NUCLEOTIDE SEQUENCE</scope>
    <source>
        <tissue evidence="1">Blood</tissue>
    </source>
</reference>
<dbReference type="InterPro" id="IPR016024">
    <property type="entry name" value="ARM-type_fold"/>
</dbReference>
<proteinExistence type="predicted"/>
<dbReference type="EMBL" id="AZIM01003630">
    <property type="protein sequence ID" value="ETE61818.1"/>
    <property type="molecule type" value="Genomic_DNA"/>
</dbReference>